<dbReference type="SUPFAM" id="SSF103473">
    <property type="entry name" value="MFS general substrate transporter"/>
    <property type="match status" value="1"/>
</dbReference>
<feature type="transmembrane region" description="Helical" evidence="7">
    <location>
        <begin position="325"/>
        <end position="344"/>
    </location>
</feature>
<feature type="region of interest" description="Disordered" evidence="6">
    <location>
        <begin position="1"/>
        <end position="20"/>
    </location>
</feature>
<evidence type="ECO:0000256" key="2">
    <source>
        <dbReference type="ARBA" id="ARBA00022475"/>
    </source>
</evidence>
<dbReference type="PANTHER" id="PTHR43124">
    <property type="entry name" value="PURINE EFFLUX PUMP PBUE"/>
    <property type="match status" value="1"/>
</dbReference>
<dbReference type="InterPro" id="IPR020846">
    <property type="entry name" value="MFS_dom"/>
</dbReference>
<dbReference type="InterPro" id="IPR050189">
    <property type="entry name" value="MFS_Efflux_Transporters"/>
</dbReference>
<organism evidence="9 10">
    <name type="scientific">Zeimonas arvi</name>
    <dbReference type="NCBI Taxonomy" id="2498847"/>
    <lineage>
        <taxon>Bacteria</taxon>
        <taxon>Pseudomonadati</taxon>
        <taxon>Pseudomonadota</taxon>
        <taxon>Betaproteobacteria</taxon>
        <taxon>Burkholderiales</taxon>
        <taxon>Burkholderiaceae</taxon>
        <taxon>Zeimonas</taxon>
    </lineage>
</organism>
<dbReference type="EMBL" id="VDUY01000006">
    <property type="protein sequence ID" value="TXL64132.1"/>
    <property type="molecule type" value="Genomic_DNA"/>
</dbReference>
<feature type="transmembrane region" description="Helical" evidence="7">
    <location>
        <begin position="233"/>
        <end position="251"/>
    </location>
</feature>
<evidence type="ECO:0000259" key="8">
    <source>
        <dbReference type="PROSITE" id="PS50850"/>
    </source>
</evidence>
<dbReference type="Pfam" id="PF07690">
    <property type="entry name" value="MFS_1"/>
    <property type="match status" value="1"/>
</dbReference>
<comment type="caution">
    <text evidence="9">The sequence shown here is derived from an EMBL/GenBank/DDBJ whole genome shotgun (WGS) entry which is preliminary data.</text>
</comment>
<protein>
    <submittedName>
        <fullName evidence="9">MFS transporter</fullName>
    </submittedName>
</protein>
<feature type="compositionally biased region" description="Pro residues" evidence="6">
    <location>
        <begin position="1"/>
        <end position="16"/>
    </location>
</feature>
<dbReference type="PROSITE" id="PS50850">
    <property type="entry name" value="MFS"/>
    <property type="match status" value="1"/>
</dbReference>
<evidence type="ECO:0000256" key="1">
    <source>
        <dbReference type="ARBA" id="ARBA00004651"/>
    </source>
</evidence>
<keyword evidence="10" id="KW-1185">Reference proteome</keyword>
<dbReference type="Proteomes" id="UP000321548">
    <property type="component" value="Unassembled WGS sequence"/>
</dbReference>
<evidence type="ECO:0000313" key="10">
    <source>
        <dbReference type="Proteomes" id="UP000321548"/>
    </source>
</evidence>
<dbReference type="GO" id="GO:0022857">
    <property type="term" value="F:transmembrane transporter activity"/>
    <property type="evidence" value="ECO:0007669"/>
    <property type="project" value="InterPro"/>
</dbReference>
<keyword evidence="4 7" id="KW-1133">Transmembrane helix</keyword>
<gene>
    <name evidence="9" type="ORF">FHP08_14410</name>
</gene>
<accession>A0A5C8NT09</accession>
<dbReference type="PANTHER" id="PTHR43124:SF3">
    <property type="entry name" value="CHLORAMPHENICOL EFFLUX PUMP RV0191"/>
    <property type="match status" value="1"/>
</dbReference>
<evidence type="ECO:0000256" key="6">
    <source>
        <dbReference type="SAM" id="MobiDB-lite"/>
    </source>
</evidence>
<evidence type="ECO:0000256" key="7">
    <source>
        <dbReference type="SAM" id="Phobius"/>
    </source>
</evidence>
<dbReference type="OrthoDB" id="9773404at2"/>
<evidence type="ECO:0000313" key="9">
    <source>
        <dbReference type="EMBL" id="TXL64132.1"/>
    </source>
</evidence>
<dbReference type="GO" id="GO:0005886">
    <property type="term" value="C:plasma membrane"/>
    <property type="evidence" value="ECO:0007669"/>
    <property type="project" value="UniProtKB-SubCell"/>
</dbReference>
<dbReference type="InterPro" id="IPR011701">
    <property type="entry name" value="MFS"/>
</dbReference>
<feature type="transmembrane region" description="Helical" evidence="7">
    <location>
        <begin position="154"/>
        <end position="176"/>
    </location>
</feature>
<dbReference type="Gene3D" id="1.20.1250.20">
    <property type="entry name" value="MFS general substrate transporter like domains"/>
    <property type="match status" value="1"/>
</dbReference>
<evidence type="ECO:0000256" key="3">
    <source>
        <dbReference type="ARBA" id="ARBA00022692"/>
    </source>
</evidence>
<comment type="subcellular location">
    <subcellularLocation>
        <location evidence="1">Cell membrane</location>
        <topology evidence="1">Multi-pass membrane protein</topology>
    </subcellularLocation>
</comment>
<keyword evidence="5 7" id="KW-0472">Membrane</keyword>
<dbReference type="RefSeq" id="WP_147705193.1">
    <property type="nucleotide sequence ID" value="NZ_VDUY01000006.1"/>
</dbReference>
<feature type="transmembrane region" description="Helical" evidence="7">
    <location>
        <begin position="271"/>
        <end position="290"/>
    </location>
</feature>
<feature type="transmembrane region" description="Helical" evidence="7">
    <location>
        <begin position="302"/>
        <end position="319"/>
    </location>
</feature>
<proteinExistence type="predicted"/>
<evidence type="ECO:0000256" key="4">
    <source>
        <dbReference type="ARBA" id="ARBA00022989"/>
    </source>
</evidence>
<name>A0A5C8NT09_9BURK</name>
<reference evidence="9 10" key="1">
    <citation type="submission" date="2019-06" db="EMBL/GenBank/DDBJ databases">
        <title>Quisquiliibacterium sp. nov., isolated from a maize field.</title>
        <authorList>
            <person name="Lin S.-Y."/>
            <person name="Tsai C.-F."/>
            <person name="Young C.-C."/>
        </authorList>
    </citation>
    <scope>NUCLEOTIDE SEQUENCE [LARGE SCALE GENOMIC DNA]</scope>
    <source>
        <strain evidence="9 10">CC-CFT501</strain>
    </source>
</reference>
<dbReference type="AlphaFoldDB" id="A0A5C8NT09"/>
<feature type="transmembrane region" description="Helical" evidence="7">
    <location>
        <begin position="182"/>
        <end position="200"/>
    </location>
</feature>
<feature type="transmembrane region" description="Helical" evidence="7">
    <location>
        <begin position="96"/>
        <end position="114"/>
    </location>
</feature>
<dbReference type="InterPro" id="IPR036259">
    <property type="entry name" value="MFS_trans_sf"/>
</dbReference>
<evidence type="ECO:0000256" key="5">
    <source>
        <dbReference type="ARBA" id="ARBA00023136"/>
    </source>
</evidence>
<feature type="domain" description="Major facilitator superfamily (MFS) profile" evidence="8">
    <location>
        <begin position="29"/>
        <end position="418"/>
    </location>
</feature>
<feature type="transmembrane region" description="Helical" evidence="7">
    <location>
        <begin position="356"/>
        <end position="378"/>
    </location>
</feature>
<sequence length="423" mass="43779">MPSSPDPQPGTLPDPAAPAVAGAERSPWTMLLALVSAFAMSQAYRTVASIMAPSLQQEFGLSAQALGLFAATFHFSFAALMLAMGIGVDLHGSRRTVLTVFPLAIAGGVVAALAPDFGTLLLAQAMIGIGCSPAFVASTVFISRSFPSERFAAISGIAMATGTIGMLLTGTPLAWLIEASSWRAAFGVLAGLSVLSWLAIHQLVREPTRGDGLAPQTLADALRGFAALLRMPHTWGIVAIGGVCYASFVTLRGLWLGPMMVDRYGLTLVDAGNLAVAATLAALFGPPGFGRMDPGPGRRRRVIVAFSLAAVVFFLVLAADPGVRFTVVSIPIFALMSGYSILLYTEARGAYPPAMAGRAISLYTMSMFLGVAIMQWLTGAVASASAGWGVPTFTAVFVTVAAMLAAGTAAFAWSPKPDTGASR</sequence>
<keyword evidence="3 7" id="KW-0812">Transmembrane</keyword>
<keyword evidence="2" id="KW-1003">Cell membrane</keyword>
<feature type="transmembrane region" description="Helical" evidence="7">
    <location>
        <begin position="390"/>
        <end position="413"/>
    </location>
</feature>
<feature type="transmembrane region" description="Helical" evidence="7">
    <location>
        <begin position="65"/>
        <end position="84"/>
    </location>
</feature>
<feature type="transmembrane region" description="Helical" evidence="7">
    <location>
        <begin position="120"/>
        <end position="142"/>
    </location>
</feature>